<reference evidence="2" key="1">
    <citation type="submission" date="2016-10" db="EMBL/GenBank/DDBJ databases">
        <authorList>
            <person name="Varghese N."/>
            <person name="Submissions S."/>
        </authorList>
    </citation>
    <scope>NUCLEOTIDE SEQUENCE [LARGE SCALE GENOMIC DNA]</scope>
    <source>
        <strain evidence="2">DSM 8987</strain>
    </source>
</reference>
<evidence type="ECO:0008006" key="3">
    <source>
        <dbReference type="Google" id="ProtNLM"/>
    </source>
</evidence>
<dbReference type="STRING" id="57664.SAMN05661003_12516"/>
<proteinExistence type="predicted"/>
<dbReference type="OrthoDB" id="5405640at2"/>
<accession>A0A1G7EZT9</accession>
<keyword evidence="2" id="KW-1185">Reference proteome</keyword>
<evidence type="ECO:0000313" key="2">
    <source>
        <dbReference type="Proteomes" id="UP000243205"/>
    </source>
</evidence>
<dbReference type="RefSeq" id="WP_092080699.1">
    <property type="nucleotide sequence ID" value="NZ_FNAQ01000025.1"/>
</dbReference>
<dbReference type="EMBL" id="FNAQ01000025">
    <property type="protein sequence ID" value="SDE69154.1"/>
    <property type="molecule type" value="Genomic_DNA"/>
</dbReference>
<dbReference type="AlphaFoldDB" id="A0A1G7EZT9"/>
<protein>
    <recommendedName>
        <fullName evidence="3">FlgN protein</fullName>
    </recommendedName>
</protein>
<name>A0A1G7EZT9_9BACT</name>
<organism evidence="1 2">
    <name type="scientific">Desulfuromonas thiophila</name>
    <dbReference type="NCBI Taxonomy" id="57664"/>
    <lineage>
        <taxon>Bacteria</taxon>
        <taxon>Pseudomonadati</taxon>
        <taxon>Thermodesulfobacteriota</taxon>
        <taxon>Desulfuromonadia</taxon>
        <taxon>Desulfuromonadales</taxon>
        <taxon>Desulfuromonadaceae</taxon>
        <taxon>Desulfuromonas</taxon>
    </lineage>
</organism>
<gene>
    <name evidence="1" type="ORF">SAMN05661003_12516</name>
</gene>
<sequence>MSDPLTEELQKTLQASLTRYLAMEALLQRLEAALAGPEEALPPLVVELSQAQRILEREEEPVAVLLQQGAALVQHPLARQRQAAMARVLELNRLLLPRINGMMALLSHELKELRDGRTGISGYRSTGASARRERITA</sequence>
<evidence type="ECO:0000313" key="1">
    <source>
        <dbReference type="EMBL" id="SDE69154.1"/>
    </source>
</evidence>
<dbReference type="Proteomes" id="UP000243205">
    <property type="component" value="Unassembled WGS sequence"/>
</dbReference>